<dbReference type="OrthoDB" id="1924787at2759"/>
<dbReference type="InterPro" id="IPR004263">
    <property type="entry name" value="Exostosin"/>
</dbReference>
<dbReference type="Pfam" id="PF03016">
    <property type="entry name" value="Exostosin_GT47"/>
    <property type="match status" value="1"/>
</dbReference>
<dbReference type="AlphaFoldDB" id="A0A2P5EWF8"/>
<feature type="domain" description="Exostosin GT47" evidence="6">
    <location>
        <begin position="2"/>
        <end position="117"/>
    </location>
</feature>
<dbReference type="PANTHER" id="PTHR11062:SF337">
    <property type="entry name" value="OS04G0109900 PROTEIN"/>
    <property type="match status" value="1"/>
</dbReference>
<dbReference type="Proteomes" id="UP000237000">
    <property type="component" value="Unassembled WGS sequence"/>
</dbReference>
<evidence type="ECO:0000313" key="7">
    <source>
        <dbReference type="EMBL" id="PON89876.1"/>
    </source>
</evidence>
<name>A0A2P5EWF8_TREOI</name>
<evidence type="ECO:0000256" key="4">
    <source>
        <dbReference type="ARBA" id="ARBA00022968"/>
    </source>
</evidence>
<keyword evidence="4" id="KW-0812">Transmembrane</keyword>
<reference evidence="8" key="1">
    <citation type="submission" date="2016-06" db="EMBL/GenBank/DDBJ databases">
        <title>Parallel loss of symbiosis genes in relatives of nitrogen-fixing non-legume Parasponia.</title>
        <authorList>
            <person name="Van Velzen R."/>
            <person name="Holmer R."/>
            <person name="Bu F."/>
            <person name="Rutten L."/>
            <person name="Van Zeijl A."/>
            <person name="Liu W."/>
            <person name="Santuari L."/>
            <person name="Cao Q."/>
            <person name="Sharma T."/>
            <person name="Shen D."/>
            <person name="Roswanjaya Y."/>
            <person name="Wardhani T."/>
            <person name="Kalhor M.S."/>
            <person name="Jansen J."/>
            <person name="Van den Hoogen J."/>
            <person name="Gungor B."/>
            <person name="Hartog M."/>
            <person name="Hontelez J."/>
            <person name="Verver J."/>
            <person name="Yang W.-C."/>
            <person name="Schijlen E."/>
            <person name="Repin R."/>
            <person name="Schilthuizen M."/>
            <person name="Schranz E."/>
            <person name="Heidstra R."/>
            <person name="Miyata K."/>
            <person name="Fedorova E."/>
            <person name="Kohlen W."/>
            <person name="Bisseling T."/>
            <person name="Smit S."/>
            <person name="Geurts R."/>
        </authorList>
    </citation>
    <scope>NUCLEOTIDE SEQUENCE [LARGE SCALE GENOMIC DNA]</scope>
    <source>
        <strain evidence="8">cv. RG33-2</strain>
    </source>
</reference>
<evidence type="ECO:0000259" key="6">
    <source>
        <dbReference type="Pfam" id="PF03016"/>
    </source>
</evidence>
<dbReference type="GO" id="GO:0000139">
    <property type="term" value="C:Golgi membrane"/>
    <property type="evidence" value="ECO:0007669"/>
    <property type="project" value="UniProtKB-SubCell"/>
</dbReference>
<comment type="similarity">
    <text evidence="2">Belongs to the glycosyltransferase 47 family.</text>
</comment>
<accession>A0A2P5EWF8</accession>
<proteinExistence type="inferred from homology"/>
<keyword evidence="4" id="KW-0735">Signal-anchor</keyword>
<dbReference type="EMBL" id="JXTC01000089">
    <property type="protein sequence ID" value="PON89876.1"/>
    <property type="molecule type" value="Genomic_DNA"/>
</dbReference>
<keyword evidence="5" id="KW-0333">Golgi apparatus</keyword>
<dbReference type="InParanoid" id="A0A2P5EWF8"/>
<evidence type="ECO:0000256" key="1">
    <source>
        <dbReference type="ARBA" id="ARBA00004323"/>
    </source>
</evidence>
<protein>
    <submittedName>
        <fullName evidence="7">Exostosin-like</fullName>
    </submittedName>
</protein>
<sequence length="132" mass="15697">MERRFKVYVYGEGEPPMAHDGPCKNIYSIEGRFIQEMENGAERSRTSDGERAHVYFMPFSVTWMVKYLYKPKPHPHDLTPLRQYVADYVKLISLRYPFWNRTNGADHFIVACHDWVSHFLSTFQLFVFPLPF</sequence>
<gene>
    <name evidence="7" type="ORF">TorRG33x02_143990</name>
</gene>
<comment type="subcellular location">
    <subcellularLocation>
        <location evidence="1">Golgi apparatus membrane</location>
        <topology evidence="1">Single-pass type II membrane protein</topology>
    </subcellularLocation>
</comment>
<evidence type="ECO:0000256" key="5">
    <source>
        <dbReference type="ARBA" id="ARBA00023034"/>
    </source>
</evidence>
<dbReference type="GO" id="GO:0016757">
    <property type="term" value="F:glycosyltransferase activity"/>
    <property type="evidence" value="ECO:0007669"/>
    <property type="project" value="UniProtKB-KW"/>
</dbReference>
<organism evidence="7 8">
    <name type="scientific">Trema orientale</name>
    <name type="common">Charcoal tree</name>
    <name type="synonym">Celtis orientalis</name>
    <dbReference type="NCBI Taxonomy" id="63057"/>
    <lineage>
        <taxon>Eukaryota</taxon>
        <taxon>Viridiplantae</taxon>
        <taxon>Streptophyta</taxon>
        <taxon>Embryophyta</taxon>
        <taxon>Tracheophyta</taxon>
        <taxon>Spermatophyta</taxon>
        <taxon>Magnoliopsida</taxon>
        <taxon>eudicotyledons</taxon>
        <taxon>Gunneridae</taxon>
        <taxon>Pentapetalae</taxon>
        <taxon>rosids</taxon>
        <taxon>fabids</taxon>
        <taxon>Rosales</taxon>
        <taxon>Cannabaceae</taxon>
        <taxon>Trema</taxon>
    </lineage>
</organism>
<keyword evidence="3" id="KW-0808">Transferase</keyword>
<dbReference type="STRING" id="63057.A0A2P5EWF8"/>
<dbReference type="PANTHER" id="PTHR11062">
    <property type="entry name" value="EXOSTOSIN HEPARAN SULFATE GLYCOSYLTRANSFERASE -RELATED"/>
    <property type="match status" value="1"/>
</dbReference>
<evidence type="ECO:0000313" key="8">
    <source>
        <dbReference type="Proteomes" id="UP000237000"/>
    </source>
</evidence>
<evidence type="ECO:0000256" key="2">
    <source>
        <dbReference type="ARBA" id="ARBA00010271"/>
    </source>
</evidence>
<keyword evidence="8" id="KW-1185">Reference proteome</keyword>
<keyword evidence="3" id="KW-0328">Glycosyltransferase</keyword>
<dbReference type="InterPro" id="IPR040911">
    <property type="entry name" value="Exostosin_GT47"/>
</dbReference>
<evidence type="ECO:0000256" key="3">
    <source>
        <dbReference type="ARBA" id="ARBA00022676"/>
    </source>
</evidence>
<comment type="caution">
    <text evidence="7">The sequence shown here is derived from an EMBL/GenBank/DDBJ whole genome shotgun (WGS) entry which is preliminary data.</text>
</comment>